<evidence type="ECO:0000256" key="1">
    <source>
        <dbReference type="SAM" id="MobiDB-lite"/>
    </source>
</evidence>
<comment type="caution">
    <text evidence="2">The sequence shown here is derived from an EMBL/GenBank/DDBJ whole genome shotgun (WGS) entry which is preliminary data.</text>
</comment>
<evidence type="ECO:0000313" key="2">
    <source>
        <dbReference type="EMBL" id="OLZ71113.1"/>
    </source>
</evidence>
<evidence type="ECO:0000313" key="3">
    <source>
        <dbReference type="Proteomes" id="UP000187151"/>
    </source>
</evidence>
<dbReference type="EMBL" id="MQUR01000010">
    <property type="protein sequence ID" value="OLZ71113.1"/>
    <property type="molecule type" value="Genomic_DNA"/>
</dbReference>
<gene>
    <name evidence="2" type="ORF">AVW11_06810</name>
</gene>
<reference evidence="2 3" key="1">
    <citation type="submission" date="2016-01" db="EMBL/GenBank/DDBJ databases">
        <title>Streptomyces amritsarensis strain MTCC 11845 genome sequencing and assembly.</title>
        <authorList>
            <person name="Sharma D."/>
            <person name="Nair G.R."/>
            <person name="Kaur G."/>
            <person name="Manhas R.K."/>
            <person name="Mayilraj S."/>
        </authorList>
    </citation>
    <scope>NUCLEOTIDE SEQUENCE [LARGE SCALE GENOMIC DNA]</scope>
    <source>
        <strain evidence="2 3">MTCC 11845</strain>
    </source>
</reference>
<dbReference type="Proteomes" id="UP000187151">
    <property type="component" value="Unassembled WGS sequence"/>
</dbReference>
<feature type="region of interest" description="Disordered" evidence="1">
    <location>
        <begin position="17"/>
        <end position="55"/>
    </location>
</feature>
<accession>A0ABX3G6U6</accession>
<proteinExistence type="predicted"/>
<protein>
    <submittedName>
        <fullName evidence="2">Uncharacterized protein</fullName>
    </submittedName>
</protein>
<organism evidence="2 3">
    <name type="scientific">Streptomyces amritsarensis</name>
    <dbReference type="NCBI Taxonomy" id="681158"/>
    <lineage>
        <taxon>Bacteria</taxon>
        <taxon>Bacillati</taxon>
        <taxon>Actinomycetota</taxon>
        <taxon>Actinomycetes</taxon>
        <taxon>Kitasatosporales</taxon>
        <taxon>Streptomycetaceae</taxon>
        <taxon>Streptomyces</taxon>
    </lineage>
</organism>
<keyword evidence="3" id="KW-1185">Reference proteome</keyword>
<sequence length="79" mass="8863">MRPISVVTINAVRTWSSTHRAPPDLPPRNRVSFSRQYGDSRHREPLGPPETDAAAAPSRLGWCRCRLTRRRRAASDGLA</sequence>
<name>A0ABX3G6U6_9ACTN</name>